<dbReference type="EMBL" id="MHUS01000016">
    <property type="protein sequence ID" value="OHA80877.1"/>
    <property type="molecule type" value="Genomic_DNA"/>
</dbReference>
<gene>
    <name evidence="3" type="ORF">A2675_02170</name>
</gene>
<accession>A0A1G2S7B3</accession>
<dbReference type="STRING" id="1802723.A2675_02170"/>
<evidence type="ECO:0000256" key="1">
    <source>
        <dbReference type="ARBA" id="ARBA00005662"/>
    </source>
</evidence>
<dbReference type="Proteomes" id="UP000176997">
    <property type="component" value="Unassembled WGS sequence"/>
</dbReference>
<dbReference type="InterPro" id="IPR029052">
    <property type="entry name" value="Metallo-depent_PP-like"/>
</dbReference>
<feature type="domain" description="Capsule synthesis protein CapA" evidence="2">
    <location>
        <begin position="47"/>
        <end position="285"/>
    </location>
</feature>
<reference evidence="3 4" key="1">
    <citation type="journal article" date="2016" name="Nat. Commun.">
        <title>Thousands of microbial genomes shed light on interconnected biogeochemical processes in an aquifer system.</title>
        <authorList>
            <person name="Anantharaman K."/>
            <person name="Brown C.T."/>
            <person name="Hug L.A."/>
            <person name="Sharon I."/>
            <person name="Castelle C.J."/>
            <person name="Probst A.J."/>
            <person name="Thomas B.C."/>
            <person name="Singh A."/>
            <person name="Wilkins M.J."/>
            <person name="Karaoz U."/>
            <person name="Brodie E.L."/>
            <person name="Williams K.H."/>
            <person name="Hubbard S.S."/>
            <person name="Banfield J.F."/>
        </authorList>
    </citation>
    <scope>NUCLEOTIDE SEQUENCE [LARGE SCALE GENOMIC DNA]</scope>
</reference>
<evidence type="ECO:0000313" key="3">
    <source>
        <dbReference type="EMBL" id="OHA80877.1"/>
    </source>
</evidence>
<proteinExistence type="inferred from homology"/>
<dbReference type="Gene3D" id="3.60.21.10">
    <property type="match status" value="1"/>
</dbReference>
<sequence>MSCVAVVSFLTLALTIIDPNINRAVFSVAPAQTAIVTTSEGLPATASLLFVGDIMLSRGIGNIMHKREDVDYPFALITEQIRTADLAFANLESPISDRGTNMGSIYSFRADPQAVQGLKNADFDVVSTANNHAWDYGGDAYTDTLALLDSVGIGHAGGGMDHAGAHTPVIRTVNGTRFAFLGYTNLIPRGVTTVDAHPAVAFLDIEAVKQDIAAAKQAADVVIVSYHWGEEYKTAHNAWQEDIAHQTIDAGAALVIGHHPHVVEEVEQYHGGYIAYSLGNFVFDQNFSADTHHGLMLSVVFENGAVKTVTPTMVDFTDTFQPYVNESLSAPTIIEVS</sequence>
<dbReference type="InterPro" id="IPR052169">
    <property type="entry name" value="CW_Biosynth-Accessory"/>
</dbReference>
<dbReference type="CDD" id="cd07381">
    <property type="entry name" value="MPP_CapA"/>
    <property type="match status" value="1"/>
</dbReference>
<dbReference type="SUPFAM" id="SSF56300">
    <property type="entry name" value="Metallo-dependent phosphatases"/>
    <property type="match status" value="1"/>
</dbReference>
<evidence type="ECO:0000313" key="4">
    <source>
        <dbReference type="Proteomes" id="UP000176997"/>
    </source>
</evidence>
<dbReference type="PANTHER" id="PTHR33393:SF11">
    <property type="entry name" value="POLYGLUTAMINE SYNTHESIS ACCESSORY PROTEIN RV0574C-RELATED"/>
    <property type="match status" value="1"/>
</dbReference>
<dbReference type="AlphaFoldDB" id="A0A1G2S7B3"/>
<dbReference type="PANTHER" id="PTHR33393">
    <property type="entry name" value="POLYGLUTAMINE SYNTHESIS ACCESSORY PROTEIN RV0574C-RELATED"/>
    <property type="match status" value="1"/>
</dbReference>
<comment type="caution">
    <text evidence="3">The sequence shown here is derived from an EMBL/GenBank/DDBJ whole genome shotgun (WGS) entry which is preliminary data.</text>
</comment>
<dbReference type="Pfam" id="PF09587">
    <property type="entry name" value="PGA_cap"/>
    <property type="match status" value="1"/>
</dbReference>
<name>A0A1G2S7B3_9BACT</name>
<protein>
    <recommendedName>
        <fullName evidence="2">Capsule synthesis protein CapA domain-containing protein</fullName>
    </recommendedName>
</protein>
<organism evidence="3 4">
    <name type="scientific">Candidatus Yonathbacteria bacterium RIFCSPHIGHO2_01_FULL_51_10</name>
    <dbReference type="NCBI Taxonomy" id="1802723"/>
    <lineage>
        <taxon>Bacteria</taxon>
        <taxon>Candidatus Yonathiibacteriota</taxon>
    </lineage>
</organism>
<dbReference type="SMART" id="SM00854">
    <property type="entry name" value="PGA_cap"/>
    <property type="match status" value="1"/>
</dbReference>
<comment type="similarity">
    <text evidence="1">Belongs to the CapA family.</text>
</comment>
<dbReference type="InterPro" id="IPR019079">
    <property type="entry name" value="Capsule_synth_CapA"/>
</dbReference>
<evidence type="ECO:0000259" key="2">
    <source>
        <dbReference type="SMART" id="SM00854"/>
    </source>
</evidence>